<protein>
    <submittedName>
        <fullName evidence="4">LysM domain protein</fullName>
    </submittedName>
</protein>
<dbReference type="Gene3D" id="3.10.350.10">
    <property type="entry name" value="LysM domain"/>
    <property type="match status" value="1"/>
</dbReference>
<feature type="compositionally biased region" description="Low complexity" evidence="1">
    <location>
        <begin position="205"/>
        <end position="255"/>
    </location>
</feature>
<evidence type="ECO:0000313" key="5">
    <source>
        <dbReference type="Proteomes" id="UP000380217"/>
    </source>
</evidence>
<evidence type="ECO:0000259" key="3">
    <source>
        <dbReference type="PROSITE" id="PS51782"/>
    </source>
</evidence>
<dbReference type="Pfam" id="PF01476">
    <property type="entry name" value="LysM"/>
    <property type="match status" value="1"/>
</dbReference>
<feature type="region of interest" description="Disordered" evidence="1">
    <location>
        <begin position="385"/>
        <end position="437"/>
    </location>
</feature>
<dbReference type="InterPro" id="IPR018392">
    <property type="entry name" value="LysM"/>
</dbReference>
<evidence type="ECO:0000256" key="1">
    <source>
        <dbReference type="SAM" id="MobiDB-lite"/>
    </source>
</evidence>
<dbReference type="SMART" id="SM00257">
    <property type="entry name" value="LysM"/>
    <property type="match status" value="1"/>
</dbReference>
<organism evidence="4 5">
    <name type="scientific">Streptococcus vestibularis</name>
    <dbReference type="NCBI Taxonomy" id="1343"/>
    <lineage>
        <taxon>Bacteria</taxon>
        <taxon>Bacillati</taxon>
        <taxon>Bacillota</taxon>
        <taxon>Bacilli</taxon>
        <taxon>Lactobacillales</taxon>
        <taxon>Streptococcaceae</taxon>
        <taxon>Streptococcus</taxon>
    </lineage>
</organism>
<dbReference type="RefSeq" id="WP_154864833.1">
    <property type="nucleotide sequence ID" value="NZ_CABHNJ010000030.1"/>
</dbReference>
<dbReference type="EMBL" id="CABHNJ010000030">
    <property type="protein sequence ID" value="VUX08032.1"/>
    <property type="molecule type" value="Genomic_DNA"/>
</dbReference>
<dbReference type="PANTHER" id="PTHR33734:SF22">
    <property type="entry name" value="MEMBRANE-BOUND LYTIC MUREIN TRANSGLYCOSYLASE D"/>
    <property type="match status" value="1"/>
</dbReference>
<feature type="compositionally biased region" description="Basic and acidic residues" evidence="1">
    <location>
        <begin position="191"/>
        <end position="204"/>
    </location>
</feature>
<evidence type="ECO:0000313" key="4">
    <source>
        <dbReference type="EMBL" id="VUX08032.1"/>
    </source>
</evidence>
<feature type="compositionally biased region" description="Low complexity" evidence="1">
    <location>
        <begin position="390"/>
        <end position="421"/>
    </location>
</feature>
<evidence type="ECO:0000256" key="2">
    <source>
        <dbReference type="SAM" id="SignalP"/>
    </source>
</evidence>
<dbReference type="AlphaFoldDB" id="A0A564TLC6"/>
<feature type="chain" id="PRO_5039158169" evidence="2">
    <location>
        <begin position="30"/>
        <end position="437"/>
    </location>
</feature>
<dbReference type="SUPFAM" id="SSF54106">
    <property type="entry name" value="LysM domain"/>
    <property type="match status" value="1"/>
</dbReference>
<sequence length="437" mass="47374">MKKKNYVGKAVMLGALLAPIGLPTVSVLADGFYQNQTSAHAADITNWIASTPQQITNNLTTQNINPQQLDGQKYVIQWGDTLWGISQATGISIEKLAYDNNIQNIDLIFAGDVLILKRDGDVPAGYHVTGNGHRCAHSKIVINNYYGDNNRVIINNSTFVSDDHSKNTMIYAPDNSDNSISFSNTNNNNNSDKDKDKDSKESKESSSSSSESKDASSSSASSSSSSESKDASSSSTSSSASSSTASSSESKASTDTSKEKELTEDAFQDKVQEEVSNIYQQKHSGRPTWKFFSHVDDKNDLNADAKKDTEKTALYRQGETAKDEDIVNGPKDGARTEANAKALAEKIYDTLNKGGKMSELIKAKYAQIKVTYKGDKWTFNVDVYKEKESSSSSTETSSESKASSSDDSQTETRMSSSSSSRTETDSEANSSDLTGNE</sequence>
<proteinExistence type="predicted"/>
<dbReference type="Proteomes" id="UP000380217">
    <property type="component" value="Unassembled WGS sequence"/>
</dbReference>
<reference evidence="4 5" key="1">
    <citation type="submission" date="2019-07" db="EMBL/GenBank/DDBJ databases">
        <authorList>
            <person name="Hibberd C M."/>
            <person name="Gehrig L. J."/>
            <person name="Chang H.-W."/>
            <person name="Venkatesh S."/>
        </authorList>
    </citation>
    <scope>NUCLEOTIDE SEQUENCE [LARGE SCALE GENOMIC DNA]</scope>
    <source>
        <strain evidence="4">Streptococcus_salivarius_SS_Bg39</strain>
    </source>
</reference>
<gene>
    <name evidence="4" type="ORF">SSSS39_01916</name>
</gene>
<feature type="compositionally biased region" description="Low complexity" evidence="1">
    <location>
        <begin position="174"/>
        <end position="190"/>
    </location>
</feature>
<feature type="region of interest" description="Disordered" evidence="1">
    <location>
        <begin position="170"/>
        <end position="282"/>
    </location>
</feature>
<dbReference type="PANTHER" id="PTHR33734">
    <property type="entry name" value="LYSM DOMAIN-CONTAINING GPI-ANCHORED PROTEIN 2"/>
    <property type="match status" value="1"/>
</dbReference>
<feature type="compositionally biased region" description="Polar residues" evidence="1">
    <location>
        <begin position="427"/>
        <end position="437"/>
    </location>
</feature>
<feature type="compositionally biased region" description="Basic and acidic residues" evidence="1">
    <location>
        <begin position="256"/>
        <end position="273"/>
    </location>
</feature>
<keyword evidence="2" id="KW-0732">Signal</keyword>
<accession>A0A564TLC6</accession>
<dbReference type="InterPro" id="IPR036779">
    <property type="entry name" value="LysM_dom_sf"/>
</dbReference>
<name>A0A564TLC6_STRVE</name>
<dbReference type="PROSITE" id="PS51782">
    <property type="entry name" value="LYSM"/>
    <property type="match status" value="1"/>
</dbReference>
<feature type="domain" description="LysM" evidence="3">
    <location>
        <begin position="72"/>
        <end position="116"/>
    </location>
</feature>
<feature type="signal peptide" evidence="2">
    <location>
        <begin position="1"/>
        <end position="29"/>
    </location>
</feature>
<dbReference type="CDD" id="cd00118">
    <property type="entry name" value="LysM"/>
    <property type="match status" value="1"/>
</dbReference>